<dbReference type="OrthoDB" id="6133115at2759"/>
<name>A0A2V1D893_9PLEO</name>
<organism evidence="2 3">
    <name type="scientific">Periconia macrospinosa</name>
    <dbReference type="NCBI Taxonomy" id="97972"/>
    <lineage>
        <taxon>Eukaryota</taxon>
        <taxon>Fungi</taxon>
        <taxon>Dikarya</taxon>
        <taxon>Ascomycota</taxon>
        <taxon>Pezizomycotina</taxon>
        <taxon>Dothideomycetes</taxon>
        <taxon>Pleosporomycetidae</taxon>
        <taxon>Pleosporales</taxon>
        <taxon>Massarineae</taxon>
        <taxon>Periconiaceae</taxon>
        <taxon>Periconia</taxon>
    </lineage>
</organism>
<gene>
    <name evidence="2" type="ORF">DM02DRAFT_540904</name>
</gene>
<reference evidence="2 3" key="1">
    <citation type="journal article" date="2018" name="Sci. Rep.">
        <title>Comparative genomics provides insights into the lifestyle and reveals functional heterogeneity of dark septate endophytic fungi.</title>
        <authorList>
            <person name="Knapp D.G."/>
            <person name="Nemeth J.B."/>
            <person name="Barry K."/>
            <person name="Hainaut M."/>
            <person name="Henrissat B."/>
            <person name="Johnson J."/>
            <person name="Kuo A."/>
            <person name="Lim J.H.P."/>
            <person name="Lipzen A."/>
            <person name="Nolan M."/>
            <person name="Ohm R.A."/>
            <person name="Tamas L."/>
            <person name="Grigoriev I.V."/>
            <person name="Spatafora J.W."/>
            <person name="Nagy L.G."/>
            <person name="Kovacs G.M."/>
        </authorList>
    </citation>
    <scope>NUCLEOTIDE SEQUENCE [LARGE SCALE GENOMIC DNA]</scope>
    <source>
        <strain evidence="2 3">DSE2036</strain>
    </source>
</reference>
<evidence type="ECO:0000313" key="3">
    <source>
        <dbReference type="Proteomes" id="UP000244855"/>
    </source>
</evidence>
<keyword evidence="3" id="KW-1185">Reference proteome</keyword>
<dbReference type="Proteomes" id="UP000244855">
    <property type="component" value="Unassembled WGS sequence"/>
</dbReference>
<proteinExistence type="predicted"/>
<sequence>MKGFDALIASLAGCPTELKKEISARGIENMFARFKIWCGNLGALQRGRSSLDVRLRGSIVMRDTVMRFLGQLKESLDKSTEITTGLRTPWEGLEQFSDHLSKAEEAARFGTEDGEDEESDSSDEDNSELAERQSEIDDTITHLYRLSFKMRNASYRSLSTRALSTKIVDQETGVDLFSSFAIFDHQHVLESLRQLRQGPQSTSSG</sequence>
<dbReference type="EMBL" id="KZ805570">
    <property type="protein sequence ID" value="PVH93753.1"/>
    <property type="molecule type" value="Genomic_DNA"/>
</dbReference>
<evidence type="ECO:0000256" key="1">
    <source>
        <dbReference type="SAM" id="MobiDB-lite"/>
    </source>
</evidence>
<feature type="region of interest" description="Disordered" evidence="1">
    <location>
        <begin position="105"/>
        <end position="134"/>
    </location>
</feature>
<accession>A0A2V1D893</accession>
<evidence type="ECO:0000313" key="2">
    <source>
        <dbReference type="EMBL" id="PVH93753.1"/>
    </source>
</evidence>
<dbReference type="PANTHER" id="PTHR35391:SF5">
    <property type="entry name" value="DUF6590 DOMAIN-CONTAINING PROTEIN"/>
    <property type="match status" value="1"/>
</dbReference>
<dbReference type="AlphaFoldDB" id="A0A2V1D893"/>
<feature type="compositionally biased region" description="Acidic residues" evidence="1">
    <location>
        <begin position="112"/>
        <end position="128"/>
    </location>
</feature>
<protein>
    <submittedName>
        <fullName evidence="2">Uncharacterized protein</fullName>
    </submittedName>
</protein>
<dbReference type="PANTHER" id="PTHR35391">
    <property type="entry name" value="C2H2-TYPE DOMAIN-CONTAINING PROTEIN-RELATED"/>
    <property type="match status" value="1"/>
</dbReference>